<organism evidence="1 2">
    <name type="scientific">Triticum urartu</name>
    <name type="common">Red wild einkorn</name>
    <name type="synonym">Crithodium urartu</name>
    <dbReference type="NCBI Taxonomy" id="4572"/>
    <lineage>
        <taxon>Eukaryota</taxon>
        <taxon>Viridiplantae</taxon>
        <taxon>Streptophyta</taxon>
        <taxon>Embryophyta</taxon>
        <taxon>Tracheophyta</taxon>
        <taxon>Spermatophyta</taxon>
        <taxon>Magnoliopsida</taxon>
        <taxon>Liliopsida</taxon>
        <taxon>Poales</taxon>
        <taxon>Poaceae</taxon>
        <taxon>BOP clade</taxon>
        <taxon>Pooideae</taxon>
        <taxon>Triticodae</taxon>
        <taxon>Triticeae</taxon>
        <taxon>Triticinae</taxon>
        <taxon>Triticum</taxon>
    </lineage>
</organism>
<proteinExistence type="predicted"/>
<reference evidence="2" key="1">
    <citation type="journal article" date="2013" name="Nature">
        <title>Draft genome of the wheat A-genome progenitor Triticum urartu.</title>
        <authorList>
            <person name="Ling H.Q."/>
            <person name="Zhao S."/>
            <person name="Liu D."/>
            <person name="Wang J."/>
            <person name="Sun H."/>
            <person name="Zhang C."/>
            <person name="Fan H."/>
            <person name="Li D."/>
            <person name="Dong L."/>
            <person name="Tao Y."/>
            <person name="Gao C."/>
            <person name="Wu H."/>
            <person name="Li Y."/>
            <person name="Cui Y."/>
            <person name="Guo X."/>
            <person name="Zheng S."/>
            <person name="Wang B."/>
            <person name="Yu K."/>
            <person name="Liang Q."/>
            <person name="Yang W."/>
            <person name="Lou X."/>
            <person name="Chen J."/>
            <person name="Feng M."/>
            <person name="Jian J."/>
            <person name="Zhang X."/>
            <person name="Luo G."/>
            <person name="Jiang Y."/>
            <person name="Liu J."/>
            <person name="Wang Z."/>
            <person name="Sha Y."/>
            <person name="Zhang B."/>
            <person name="Wu H."/>
            <person name="Tang D."/>
            <person name="Shen Q."/>
            <person name="Xue P."/>
            <person name="Zou S."/>
            <person name="Wang X."/>
            <person name="Liu X."/>
            <person name="Wang F."/>
            <person name="Yang Y."/>
            <person name="An X."/>
            <person name="Dong Z."/>
            <person name="Zhang K."/>
            <person name="Zhang X."/>
            <person name="Luo M.C."/>
            <person name="Dvorak J."/>
            <person name="Tong Y."/>
            <person name="Wang J."/>
            <person name="Yang H."/>
            <person name="Li Z."/>
            <person name="Wang D."/>
            <person name="Zhang A."/>
            <person name="Wang J."/>
        </authorList>
    </citation>
    <scope>NUCLEOTIDE SEQUENCE</scope>
    <source>
        <strain evidence="2">cv. G1812</strain>
    </source>
</reference>
<dbReference type="Proteomes" id="UP000015106">
    <property type="component" value="Chromosome 1"/>
</dbReference>
<sequence length="77" mass="8396">REVEKQGTCIHFQLGIPGVRPAGCRGLAWLGSASLDPAVRRRPALACMCFSSPPCTPRLRVLARMLWCQLCVISEAS</sequence>
<keyword evidence="2" id="KW-1185">Reference proteome</keyword>
<reference evidence="1" key="3">
    <citation type="submission" date="2022-06" db="UniProtKB">
        <authorList>
            <consortium name="EnsemblPlants"/>
        </authorList>
    </citation>
    <scope>IDENTIFICATION</scope>
</reference>
<protein>
    <submittedName>
        <fullName evidence="1">Uncharacterized protein</fullName>
    </submittedName>
</protein>
<accession>A0A8R7K2Q5</accession>
<evidence type="ECO:0000313" key="1">
    <source>
        <dbReference type="EnsemblPlants" id="TuG1812G0100003387.01.T01.cds272322"/>
    </source>
</evidence>
<dbReference type="AlphaFoldDB" id="A0A8R7K2Q5"/>
<reference evidence="1" key="2">
    <citation type="submission" date="2018-03" db="EMBL/GenBank/DDBJ databases">
        <title>The Triticum urartu genome reveals the dynamic nature of wheat genome evolution.</title>
        <authorList>
            <person name="Ling H."/>
            <person name="Ma B."/>
            <person name="Shi X."/>
            <person name="Liu H."/>
            <person name="Dong L."/>
            <person name="Sun H."/>
            <person name="Cao Y."/>
            <person name="Gao Q."/>
            <person name="Zheng S."/>
            <person name="Li Y."/>
            <person name="Yu Y."/>
            <person name="Du H."/>
            <person name="Qi M."/>
            <person name="Li Y."/>
            <person name="Yu H."/>
            <person name="Cui Y."/>
            <person name="Wang N."/>
            <person name="Chen C."/>
            <person name="Wu H."/>
            <person name="Zhao Y."/>
            <person name="Zhang J."/>
            <person name="Li Y."/>
            <person name="Zhou W."/>
            <person name="Zhang B."/>
            <person name="Hu W."/>
            <person name="Eijk M."/>
            <person name="Tang J."/>
            <person name="Witsenboer H."/>
            <person name="Zhao S."/>
            <person name="Li Z."/>
            <person name="Zhang A."/>
            <person name="Wang D."/>
            <person name="Liang C."/>
        </authorList>
    </citation>
    <scope>NUCLEOTIDE SEQUENCE [LARGE SCALE GENOMIC DNA]</scope>
    <source>
        <strain evidence="1">cv. G1812</strain>
    </source>
</reference>
<evidence type="ECO:0000313" key="2">
    <source>
        <dbReference type="Proteomes" id="UP000015106"/>
    </source>
</evidence>
<dbReference type="EnsemblPlants" id="TuG1812G0100003387.01.T01">
    <property type="protein sequence ID" value="TuG1812G0100003387.01.T01.cds272322"/>
    <property type="gene ID" value="TuG1812G0100003387.01"/>
</dbReference>
<dbReference type="Gramene" id="TuG1812G0100003387.01.T01">
    <property type="protein sequence ID" value="TuG1812G0100003387.01.T01.cds272322"/>
    <property type="gene ID" value="TuG1812G0100003387.01"/>
</dbReference>
<name>A0A8R7K2Q5_TRIUA</name>